<evidence type="ECO:0000313" key="4">
    <source>
        <dbReference type="Proteomes" id="UP001332243"/>
    </source>
</evidence>
<keyword evidence="4" id="KW-1185">Reference proteome</keyword>
<evidence type="ECO:0000313" key="3">
    <source>
        <dbReference type="EMBL" id="MEE6260191.1"/>
    </source>
</evidence>
<accession>A0ABU7RUL9</accession>
<feature type="domain" description="DNA primase/polymerase bifunctional N-terminal" evidence="2">
    <location>
        <begin position="8"/>
        <end position="169"/>
    </location>
</feature>
<dbReference type="Proteomes" id="UP001332243">
    <property type="component" value="Unassembled WGS sequence"/>
</dbReference>
<reference evidence="3 4" key="1">
    <citation type="submission" date="2024-01" db="EMBL/GenBank/DDBJ databases">
        <title>Genome insights into Plantactinospora sonchi sp. nov.</title>
        <authorList>
            <person name="Wang L."/>
        </authorList>
    </citation>
    <scope>NUCLEOTIDE SEQUENCE [LARGE SCALE GENOMIC DNA]</scope>
    <source>
        <strain evidence="3 4">NEAU-QY2</strain>
    </source>
</reference>
<dbReference type="SMART" id="SM00943">
    <property type="entry name" value="Prim-Pol"/>
    <property type="match status" value="1"/>
</dbReference>
<evidence type="ECO:0000256" key="1">
    <source>
        <dbReference type="ARBA" id="ARBA00022801"/>
    </source>
</evidence>
<dbReference type="Pfam" id="PF09250">
    <property type="entry name" value="Prim-Pol"/>
    <property type="match status" value="1"/>
</dbReference>
<keyword evidence="1" id="KW-0378">Hydrolase</keyword>
<dbReference type="PANTHER" id="PTHR35372">
    <property type="entry name" value="ATP BINDING PROTEIN-RELATED"/>
    <property type="match status" value="1"/>
</dbReference>
<organism evidence="3 4">
    <name type="scientific">Plantactinospora sonchi</name>
    <dbReference type="NCBI Taxonomy" id="1544735"/>
    <lineage>
        <taxon>Bacteria</taxon>
        <taxon>Bacillati</taxon>
        <taxon>Actinomycetota</taxon>
        <taxon>Actinomycetes</taxon>
        <taxon>Micromonosporales</taxon>
        <taxon>Micromonosporaceae</taxon>
        <taxon>Plantactinospora</taxon>
    </lineage>
</organism>
<dbReference type="SUPFAM" id="SSF56747">
    <property type="entry name" value="Prim-pol domain"/>
    <property type="match status" value="1"/>
</dbReference>
<dbReference type="RefSeq" id="WP_331215316.1">
    <property type="nucleotide sequence ID" value="NZ_JAZGQK010000013.1"/>
</dbReference>
<dbReference type="PANTHER" id="PTHR35372:SF2">
    <property type="entry name" value="SF3 HELICASE DOMAIN-CONTAINING PROTEIN"/>
    <property type="match status" value="1"/>
</dbReference>
<gene>
    <name evidence="3" type="ORF">V1633_17010</name>
</gene>
<protein>
    <submittedName>
        <fullName evidence="3">Bifunctional DNA primase/polymerase</fullName>
    </submittedName>
</protein>
<dbReference type="Gene3D" id="3.30.720.160">
    <property type="entry name" value="Bifunctional DNA primase/polymerase, N-terminal"/>
    <property type="match status" value="1"/>
</dbReference>
<dbReference type="EMBL" id="JAZGQK010000013">
    <property type="protein sequence ID" value="MEE6260191.1"/>
    <property type="molecule type" value="Genomic_DNA"/>
</dbReference>
<sequence>MLDLLTTARAHAVRGWRIFPLRPDDKRPAVKDWESRATTDPDRIERCWSAGPYGIGIACGPSGLLVVDLDVSKVPSGPDGADTFGTVADQHGDPHVWQTYTVRTGRGGLHLYYRHPASGPELRNTAGTLGPAVDTRAHGGYVVAGGSTVAGRPYTVDGDTNPAPLPGWLADLLRPPPLPAQRPVVVDLPGGREGAYVRAAIDRETGRVTTAPEGQRNRSLYIAAVALGQLVAGAVLTEVQATSVLEQAGLSAGLGPVETARTIRSGLAAGQRRPRTVAA</sequence>
<proteinExistence type="predicted"/>
<name>A0ABU7RUL9_9ACTN</name>
<comment type="caution">
    <text evidence="3">The sequence shown here is derived from an EMBL/GenBank/DDBJ whole genome shotgun (WGS) entry which is preliminary data.</text>
</comment>
<dbReference type="CDD" id="cd04859">
    <property type="entry name" value="Prim_Pol"/>
    <property type="match status" value="1"/>
</dbReference>
<evidence type="ECO:0000259" key="2">
    <source>
        <dbReference type="SMART" id="SM00943"/>
    </source>
</evidence>
<dbReference type="InterPro" id="IPR015330">
    <property type="entry name" value="DNA_primase/pol_bifunc_N"/>
</dbReference>
<dbReference type="InterPro" id="IPR051620">
    <property type="entry name" value="ORF904-like_C"/>
</dbReference>